<reference evidence="4" key="1">
    <citation type="submission" date="2017-09" db="EMBL/GenBank/DDBJ databases">
        <authorList>
            <person name="Varghese N."/>
            <person name="Submissions S."/>
        </authorList>
    </citation>
    <scope>NUCLEOTIDE SEQUENCE [LARGE SCALE GENOMIC DNA]</scope>
    <source>
        <strain evidence="4">MSL47</strain>
    </source>
</reference>
<dbReference type="GO" id="GO:0005829">
    <property type="term" value="C:cytosol"/>
    <property type="evidence" value="ECO:0007669"/>
    <property type="project" value="TreeGrafter"/>
</dbReference>
<evidence type="ECO:0000256" key="1">
    <source>
        <dbReference type="ARBA" id="ARBA00010272"/>
    </source>
</evidence>
<dbReference type="SUPFAM" id="SSF89957">
    <property type="entry name" value="MTH1187/YkoF-like"/>
    <property type="match status" value="1"/>
</dbReference>
<dbReference type="Pfam" id="PF01910">
    <property type="entry name" value="Thiamine_BP"/>
    <property type="match status" value="1"/>
</dbReference>
<dbReference type="PANTHER" id="PTHR33777">
    <property type="entry name" value="UPF0045 PROTEIN ECM15"/>
    <property type="match status" value="1"/>
</dbReference>
<organism evidence="3 4">
    <name type="scientific">Orenia metallireducens</name>
    <dbReference type="NCBI Taxonomy" id="1413210"/>
    <lineage>
        <taxon>Bacteria</taxon>
        <taxon>Bacillati</taxon>
        <taxon>Bacillota</taxon>
        <taxon>Clostridia</taxon>
        <taxon>Halanaerobiales</taxon>
        <taxon>Halobacteroidaceae</taxon>
        <taxon>Orenia</taxon>
    </lineage>
</organism>
<dbReference type="STRING" id="1413210.U472_10520"/>
<dbReference type="NCBIfam" id="TIGR00106">
    <property type="entry name" value="MTH1187 family thiamine-binding protein"/>
    <property type="match status" value="1"/>
</dbReference>
<protein>
    <submittedName>
        <fullName evidence="3">Uncharacterized protein, MTH1187 family</fullName>
    </submittedName>
</protein>
<dbReference type="InterPro" id="IPR051614">
    <property type="entry name" value="UPF0045_domain"/>
</dbReference>
<dbReference type="AlphaFoldDB" id="A0A285F6V9"/>
<dbReference type="Proteomes" id="UP000219573">
    <property type="component" value="Unassembled WGS sequence"/>
</dbReference>
<evidence type="ECO:0000313" key="4">
    <source>
        <dbReference type="Proteomes" id="UP000219573"/>
    </source>
</evidence>
<keyword evidence="4" id="KW-1185">Reference proteome</keyword>
<name>A0A285F6V9_9FIRM</name>
<dbReference type="InterPro" id="IPR002767">
    <property type="entry name" value="Thiamine_BP"/>
</dbReference>
<accession>A0A285F6V9</accession>
<evidence type="ECO:0000313" key="3">
    <source>
        <dbReference type="EMBL" id="SNY05941.1"/>
    </source>
</evidence>
<proteinExistence type="inferred from homology"/>
<gene>
    <name evidence="3" type="ORF">SAMN06265827_101182</name>
</gene>
<evidence type="ECO:0000259" key="2">
    <source>
        <dbReference type="Pfam" id="PF01910"/>
    </source>
</evidence>
<dbReference type="Gene3D" id="3.30.70.930">
    <property type="match status" value="1"/>
</dbReference>
<comment type="similarity">
    <text evidence="1">Belongs to the UPF0045 family.</text>
</comment>
<dbReference type="PANTHER" id="PTHR33777:SF1">
    <property type="entry name" value="UPF0045 PROTEIN ECM15"/>
    <property type="match status" value="1"/>
</dbReference>
<sequence>MINLAIVEVSVVPLGTGDTSLSKYVAGCQKILAEEKDIHYQLTPMGSIIEGELDVIFDIIKKLHQLPFNNEAQRVYTNIKIDDRRDKKATMYQKLESVASKL</sequence>
<dbReference type="EMBL" id="OBDZ01000001">
    <property type="protein sequence ID" value="SNY05941.1"/>
    <property type="molecule type" value="Genomic_DNA"/>
</dbReference>
<feature type="domain" description="Thiamine-binding protein" evidence="2">
    <location>
        <begin position="7"/>
        <end position="98"/>
    </location>
</feature>
<dbReference type="InterPro" id="IPR029756">
    <property type="entry name" value="MTH1187/YkoF-like"/>
</dbReference>